<feature type="transmembrane region" description="Helical" evidence="5">
    <location>
        <begin position="109"/>
        <end position="131"/>
    </location>
</feature>
<evidence type="ECO:0000313" key="8">
    <source>
        <dbReference type="RefSeq" id="XP_065670288.1"/>
    </source>
</evidence>
<feature type="domain" description="Ion transport" evidence="6">
    <location>
        <begin position="114"/>
        <end position="359"/>
    </location>
</feature>
<evidence type="ECO:0000256" key="3">
    <source>
        <dbReference type="ARBA" id="ARBA00022989"/>
    </source>
</evidence>
<feature type="transmembrane region" description="Helical" evidence="5">
    <location>
        <begin position="182"/>
        <end position="203"/>
    </location>
</feature>
<dbReference type="GeneID" id="101236940"/>
<organism evidence="7 8">
    <name type="scientific">Hydra vulgaris</name>
    <name type="common">Hydra</name>
    <name type="synonym">Hydra attenuata</name>
    <dbReference type="NCBI Taxonomy" id="6087"/>
    <lineage>
        <taxon>Eukaryota</taxon>
        <taxon>Metazoa</taxon>
        <taxon>Cnidaria</taxon>
        <taxon>Hydrozoa</taxon>
        <taxon>Hydroidolina</taxon>
        <taxon>Anthoathecata</taxon>
        <taxon>Aplanulata</taxon>
        <taxon>Hydridae</taxon>
        <taxon>Hydra</taxon>
    </lineage>
</organism>
<feature type="transmembrane region" description="Helical" evidence="5">
    <location>
        <begin position="725"/>
        <end position="747"/>
    </location>
</feature>
<evidence type="ECO:0000256" key="4">
    <source>
        <dbReference type="ARBA" id="ARBA00023136"/>
    </source>
</evidence>
<dbReference type="RefSeq" id="XP_065670288.1">
    <property type="nucleotide sequence ID" value="XM_065814216.1"/>
</dbReference>
<keyword evidence="4 5" id="KW-0472">Membrane</keyword>
<proteinExistence type="predicted"/>
<feature type="transmembrane region" description="Helical" evidence="5">
    <location>
        <begin position="330"/>
        <end position="355"/>
    </location>
</feature>
<feature type="transmembrane region" description="Helical" evidence="5">
    <location>
        <begin position="511"/>
        <end position="532"/>
    </location>
</feature>
<protein>
    <submittedName>
        <fullName evidence="8">Two pore channel protein 2 isoform X4</fullName>
    </submittedName>
</protein>
<dbReference type="Proteomes" id="UP001652625">
    <property type="component" value="Chromosome 12"/>
</dbReference>
<dbReference type="Gene3D" id="1.20.120.350">
    <property type="entry name" value="Voltage-gated potassium channels. Chain C"/>
    <property type="match status" value="1"/>
</dbReference>
<evidence type="ECO:0000256" key="2">
    <source>
        <dbReference type="ARBA" id="ARBA00022692"/>
    </source>
</evidence>
<keyword evidence="3 5" id="KW-1133">Transmembrane helix</keyword>
<feature type="transmembrane region" description="Helical" evidence="5">
    <location>
        <begin position="691"/>
        <end position="713"/>
    </location>
</feature>
<name>A0ABM4D7J9_HYDVU</name>
<feature type="transmembrane region" description="Helical" evidence="5">
    <location>
        <begin position="151"/>
        <end position="170"/>
    </location>
</feature>
<reference evidence="8" key="1">
    <citation type="submission" date="2025-08" db="UniProtKB">
        <authorList>
            <consortium name="RefSeq"/>
        </authorList>
    </citation>
    <scope>IDENTIFICATION</scope>
</reference>
<dbReference type="InterPro" id="IPR027359">
    <property type="entry name" value="Volt_channel_dom_sf"/>
</dbReference>
<dbReference type="InterPro" id="IPR028798">
    <property type="entry name" value="TPC2"/>
</dbReference>
<feature type="transmembrane region" description="Helical" evidence="5">
    <location>
        <begin position="240"/>
        <end position="263"/>
    </location>
</feature>
<evidence type="ECO:0000259" key="6">
    <source>
        <dbReference type="Pfam" id="PF00520"/>
    </source>
</evidence>
<feature type="transmembrane region" description="Helical" evidence="5">
    <location>
        <begin position="297"/>
        <end position="315"/>
    </location>
</feature>
<evidence type="ECO:0000256" key="1">
    <source>
        <dbReference type="ARBA" id="ARBA00004141"/>
    </source>
</evidence>
<dbReference type="PANTHER" id="PTHR46768">
    <property type="entry name" value="TWO PORE CALCIUM CHANNEL PROTEIN 2"/>
    <property type="match status" value="1"/>
</dbReference>
<dbReference type="Gene3D" id="1.10.287.70">
    <property type="match status" value="2"/>
</dbReference>
<comment type="subcellular location">
    <subcellularLocation>
        <location evidence="1">Membrane</location>
        <topology evidence="1">Multi-pass membrane protein</topology>
    </subcellularLocation>
</comment>
<feature type="domain" description="Ion transport" evidence="6">
    <location>
        <begin position="476"/>
        <end position="751"/>
    </location>
</feature>
<gene>
    <name evidence="8" type="primary">LOC101236940</name>
</gene>
<evidence type="ECO:0000256" key="5">
    <source>
        <dbReference type="SAM" id="Phobius"/>
    </source>
</evidence>
<accession>A0ABM4D7J9</accession>
<sequence>MLLHNELDHWKKNSWGESYGSLNLSTNMVSETDSDVVPIVPYSPSYSMDMSVNLSSSKESSDETRFSRAHLQAVVFVEDAIEHRSIHHKVDPISLYRYRLYHSKHIQRLFRFTITLLLILPFFETPSSLTWSSDPRKRGNRYTFPCGITESIELICFIIMSISFISKFVIIGKRHAKSNYWLIAFGLVLIFSYVDWFVSLGHICNEKWRIRRLLRPFFLIQNSSLMKKTVNSIKRSIPHILSVLFLLALHLYFFTMFGMVLFAPEDFSKQAVIHSVNASSNKDSLDMLNNRNEGKAYFFDLGAAIMTLTILLTTANNPDVMMPAYSDNRFYAIFFILFLAVGMYFFMNVLLAVIYNEFKGSFTKTMQSSFIRRRCGIRAAFEVLLGVSYQPSSSETPSCIEVSLVRDILKDIHFSRKLRYMPKLEEFLTKLNTNVINAKQFQELFDIVFSDSIKKRIPCREFHYPLLLKVQSILLHNYFQYFGDFVCALNAFVVTVELATSIEVTFSGDRLSILNFCFISYFAIEQVLMIYFIGAKRYFSHKTVWFDSVITWALVLVEITFISLYGGPIPYMTKEEIVIRSNNLKFLSVYNLLRITNMLIIVRILRIIPSIKPLSVVARAMVDLAKNLKSFAGIVIVIYYVFALIGMMIFQDKSPRPTLVNATLNTYRITNPNITCGYEQLDYYANNFDDFAASLVVLWDVMVVNNWYVFLNAYSTSMKNRYTQFYFVLWWLTSVVICINLFVALVIEAFITQWDQHQEIVNEKKHKKRKYAQNEETSRHFRVHEWFRATYKEPTEKEILQEIYSHKYLRRYTLLNSRDFQE</sequence>
<evidence type="ECO:0000313" key="7">
    <source>
        <dbReference type="Proteomes" id="UP001652625"/>
    </source>
</evidence>
<keyword evidence="7" id="KW-1185">Reference proteome</keyword>
<dbReference type="PANTHER" id="PTHR46768:SF1">
    <property type="entry name" value="TWO PORE CHANNEL PROTEIN 2"/>
    <property type="match status" value="1"/>
</dbReference>
<keyword evidence="2 5" id="KW-0812">Transmembrane</keyword>
<dbReference type="SUPFAM" id="SSF81324">
    <property type="entry name" value="Voltage-gated potassium channels"/>
    <property type="match status" value="2"/>
</dbReference>
<dbReference type="Pfam" id="PF00520">
    <property type="entry name" value="Ion_trans"/>
    <property type="match status" value="2"/>
</dbReference>
<feature type="transmembrane region" description="Helical" evidence="5">
    <location>
        <begin position="630"/>
        <end position="650"/>
    </location>
</feature>
<feature type="transmembrane region" description="Helical" evidence="5">
    <location>
        <begin position="544"/>
        <end position="566"/>
    </location>
</feature>
<dbReference type="InterPro" id="IPR005821">
    <property type="entry name" value="Ion_trans_dom"/>
</dbReference>